<dbReference type="InterPro" id="IPR036514">
    <property type="entry name" value="SGNH_hydro_sf"/>
</dbReference>
<protein>
    <submittedName>
        <fullName evidence="3">Uncharacterized protein</fullName>
    </submittedName>
</protein>
<reference evidence="3 4" key="1">
    <citation type="submission" date="2020-06" db="EMBL/GenBank/DDBJ databases">
        <authorList>
            <person name="Li R."/>
            <person name="Bekaert M."/>
        </authorList>
    </citation>
    <scope>NUCLEOTIDE SEQUENCE [LARGE SCALE GENOMIC DNA]</scope>
    <source>
        <strain evidence="4">wild</strain>
    </source>
</reference>
<proteinExistence type="predicted"/>
<evidence type="ECO:0000313" key="3">
    <source>
        <dbReference type="EMBL" id="CAC5358916.1"/>
    </source>
</evidence>
<dbReference type="Gene3D" id="3.40.50.1110">
    <property type="entry name" value="SGNH hydrolase"/>
    <property type="match status" value="1"/>
</dbReference>
<name>A0A6J8A170_MYTCO</name>
<keyword evidence="1" id="KW-0175">Coiled coil</keyword>
<evidence type="ECO:0000256" key="2">
    <source>
        <dbReference type="SAM" id="MobiDB-lite"/>
    </source>
</evidence>
<accession>A0A6J8A170</accession>
<keyword evidence="4" id="KW-1185">Reference proteome</keyword>
<evidence type="ECO:0000256" key="1">
    <source>
        <dbReference type="SAM" id="Coils"/>
    </source>
</evidence>
<feature type="coiled-coil region" evidence="1">
    <location>
        <begin position="87"/>
        <end position="114"/>
    </location>
</feature>
<feature type="compositionally biased region" description="Polar residues" evidence="2">
    <location>
        <begin position="203"/>
        <end position="214"/>
    </location>
</feature>
<dbReference type="AlphaFoldDB" id="A0A6J8A170"/>
<evidence type="ECO:0000313" key="4">
    <source>
        <dbReference type="Proteomes" id="UP000507470"/>
    </source>
</evidence>
<feature type="region of interest" description="Disordered" evidence="2">
    <location>
        <begin position="191"/>
        <end position="218"/>
    </location>
</feature>
<dbReference type="Proteomes" id="UP000507470">
    <property type="component" value="Unassembled WGS sequence"/>
</dbReference>
<dbReference type="EMBL" id="CACVKT020000417">
    <property type="protein sequence ID" value="CAC5358916.1"/>
    <property type="molecule type" value="Genomic_DNA"/>
</dbReference>
<sequence>MRTAQRAFIKTAVNDDTKTNPKRFWSYKKLASQESSHSEETLVKTIFSRDKKESSALEVNPSYDQKLSKVKTKTNKKIVYTKTDEQLSAHKARIIMLEEQNRDYENTITLLQRKLNSNNIASENKVYEQNIYSEKNRLSQFETIIISTLDILKIEIQHKFTIHNMKHHLEVSELKAKVDLLYLTNSTSLSKNKSNPTPVVKNNGKQKNQQSSGNLDKEREKRKEILMIGSSNTKYISAKYLSFGSANVNKIIKYKIQECMEYIGTIDDPNVNYDAIILHILGNDIEHKTPKECIALFQTLIDQIRKKK</sequence>
<organism evidence="3 4">
    <name type="scientific">Mytilus coruscus</name>
    <name type="common">Sea mussel</name>
    <dbReference type="NCBI Taxonomy" id="42192"/>
    <lineage>
        <taxon>Eukaryota</taxon>
        <taxon>Metazoa</taxon>
        <taxon>Spiralia</taxon>
        <taxon>Lophotrochozoa</taxon>
        <taxon>Mollusca</taxon>
        <taxon>Bivalvia</taxon>
        <taxon>Autobranchia</taxon>
        <taxon>Pteriomorphia</taxon>
        <taxon>Mytilida</taxon>
        <taxon>Mytiloidea</taxon>
        <taxon>Mytilidae</taxon>
        <taxon>Mytilinae</taxon>
        <taxon>Mytilus</taxon>
    </lineage>
</organism>
<dbReference type="SUPFAM" id="SSF52266">
    <property type="entry name" value="SGNH hydrolase"/>
    <property type="match status" value="1"/>
</dbReference>
<gene>
    <name evidence="3" type="ORF">MCOR_1966</name>
</gene>